<protein>
    <submittedName>
        <fullName evidence="2">Uncharacterized protein</fullName>
    </submittedName>
</protein>
<keyword evidence="3" id="KW-1185">Reference proteome</keyword>
<reference evidence="2" key="1">
    <citation type="journal article" date="2014" name="Int. J. Syst. Evol. Microbiol.">
        <title>Complete genome sequence of Corynebacterium casei LMG S-19264T (=DSM 44701T), isolated from a smear-ripened cheese.</title>
        <authorList>
            <consortium name="US DOE Joint Genome Institute (JGI-PGF)"/>
            <person name="Walter F."/>
            <person name="Albersmeier A."/>
            <person name="Kalinowski J."/>
            <person name="Ruckert C."/>
        </authorList>
    </citation>
    <scope>NUCLEOTIDE SEQUENCE</scope>
    <source>
        <strain evidence="2">JCM 31311</strain>
    </source>
</reference>
<proteinExistence type="predicted"/>
<accession>A0A918FCM2</accession>
<keyword evidence="1" id="KW-0732">Signal</keyword>
<dbReference type="EMBL" id="BMQL01000029">
    <property type="protein sequence ID" value="GGR22689.1"/>
    <property type="molecule type" value="Genomic_DNA"/>
</dbReference>
<dbReference type="Proteomes" id="UP000603865">
    <property type="component" value="Unassembled WGS sequence"/>
</dbReference>
<dbReference type="AlphaFoldDB" id="A0A918FCM2"/>
<comment type="caution">
    <text evidence="2">The sequence shown here is derived from an EMBL/GenBank/DDBJ whole genome shotgun (WGS) entry which is preliminary data.</text>
</comment>
<evidence type="ECO:0000256" key="1">
    <source>
        <dbReference type="SAM" id="SignalP"/>
    </source>
</evidence>
<sequence length="202" mass="21049">MPALLTTLTAAALTTALAQTASTVYINGTPIKGTVVTVGGKQYVQLPLTDLQKSGALVSGGAAPIKAIQGCLGQPLFNGVTRLTLLSAGLKDGKYVVSFKVANGTQKNLLPPSDADVNYDYVFAASADGQVKQFDVWDDANSPNRTITPGANLTANFVMSTPPSFPVTRILYRPGDNTVKGGRLSGLPFAPVSAMEFALKCK</sequence>
<name>A0A918FCM2_9DEIO</name>
<organism evidence="2 3">
    <name type="scientific">Deinococcus ruber</name>
    <dbReference type="NCBI Taxonomy" id="1848197"/>
    <lineage>
        <taxon>Bacteria</taxon>
        <taxon>Thermotogati</taxon>
        <taxon>Deinococcota</taxon>
        <taxon>Deinococci</taxon>
        <taxon>Deinococcales</taxon>
        <taxon>Deinococcaceae</taxon>
        <taxon>Deinococcus</taxon>
    </lineage>
</organism>
<feature type="chain" id="PRO_5037503445" evidence="1">
    <location>
        <begin position="19"/>
        <end position="202"/>
    </location>
</feature>
<reference evidence="2" key="2">
    <citation type="submission" date="2020-09" db="EMBL/GenBank/DDBJ databases">
        <authorList>
            <person name="Sun Q."/>
            <person name="Ohkuma M."/>
        </authorList>
    </citation>
    <scope>NUCLEOTIDE SEQUENCE</scope>
    <source>
        <strain evidence="2">JCM 31311</strain>
    </source>
</reference>
<gene>
    <name evidence="2" type="ORF">GCM10008957_38400</name>
</gene>
<evidence type="ECO:0000313" key="2">
    <source>
        <dbReference type="EMBL" id="GGR22689.1"/>
    </source>
</evidence>
<feature type="signal peptide" evidence="1">
    <location>
        <begin position="1"/>
        <end position="18"/>
    </location>
</feature>
<evidence type="ECO:0000313" key="3">
    <source>
        <dbReference type="Proteomes" id="UP000603865"/>
    </source>
</evidence>